<dbReference type="PANTHER" id="PTHR24068">
    <property type="entry name" value="UBIQUITIN-CONJUGATING ENZYME E2"/>
    <property type="match status" value="1"/>
</dbReference>
<keyword evidence="1" id="KW-0808">Transferase</keyword>
<proteinExistence type="inferred from homology"/>
<name>A0A6A6P9W7_9PEZI</name>
<organism evidence="7 8">
    <name type="scientific">Lineolata rhizophorae</name>
    <dbReference type="NCBI Taxonomy" id="578093"/>
    <lineage>
        <taxon>Eukaryota</taxon>
        <taxon>Fungi</taxon>
        <taxon>Dikarya</taxon>
        <taxon>Ascomycota</taxon>
        <taxon>Pezizomycotina</taxon>
        <taxon>Dothideomycetes</taxon>
        <taxon>Dothideomycetes incertae sedis</taxon>
        <taxon>Lineolatales</taxon>
        <taxon>Lineolataceae</taxon>
        <taxon>Lineolata</taxon>
    </lineage>
</organism>
<dbReference type="OrthoDB" id="10069349at2759"/>
<comment type="similarity">
    <text evidence="4">Belongs to the ubiquitin-conjugating enzyme family.</text>
</comment>
<gene>
    <name evidence="7" type="ORF">BDY21DRAFT_333383</name>
</gene>
<keyword evidence="8" id="KW-1185">Reference proteome</keyword>
<evidence type="ECO:0000256" key="4">
    <source>
        <dbReference type="RuleBase" id="RU362109"/>
    </source>
</evidence>
<dbReference type="EMBL" id="MU001672">
    <property type="protein sequence ID" value="KAF2460781.1"/>
    <property type="molecule type" value="Genomic_DNA"/>
</dbReference>
<dbReference type="GO" id="GO:0016740">
    <property type="term" value="F:transferase activity"/>
    <property type="evidence" value="ECO:0007669"/>
    <property type="project" value="UniProtKB-KW"/>
</dbReference>
<keyword evidence="4" id="KW-0067">ATP-binding</keyword>
<protein>
    <submittedName>
        <fullName evidence="7">Ubiquitin-conjugating enzyme/RWD-like protein</fullName>
    </submittedName>
</protein>
<dbReference type="InterPro" id="IPR023313">
    <property type="entry name" value="UBQ-conjugating_AS"/>
</dbReference>
<evidence type="ECO:0000313" key="7">
    <source>
        <dbReference type="EMBL" id="KAF2460781.1"/>
    </source>
</evidence>
<dbReference type="PROSITE" id="PS00183">
    <property type="entry name" value="UBC_1"/>
    <property type="match status" value="1"/>
</dbReference>
<accession>A0A6A6P9W7</accession>
<evidence type="ECO:0000256" key="2">
    <source>
        <dbReference type="ARBA" id="ARBA00022786"/>
    </source>
</evidence>
<dbReference type="AlphaFoldDB" id="A0A6A6P9W7"/>
<dbReference type="InterPro" id="IPR016135">
    <property type="entry name" value="UBQ-conjugating_enzyme/RWD"/>
</dbReference>
<dbReference type="Proteomes" id="UP000799766">
    <property type="component" value="Unassembled WGS sequence"/>
</dbReference>
<keyword evidence="2 4" id="KW-0833">Ubl conjugation pathway</keyword>
<feature type="compositionally biased region" description="Basic and acidic residues" evidence="5">
    <location>
        <begin position="176"/>
        <end position="194"/>
    </location>
</feature>
<feature type="compositionally biased region" description="Polar residues" evidence="5">
    <location>
        <begin position="267"/>
        <end position="290"/>
    </location>
</feature>
<evidence type="ECO:0000256" key="5">
    <source>
        <dbReference type="SAM" id="MobiDB-lite"/>
    </source>
</evidence>
<feature type="domain" description="UBC core" evidence="6">
    <location>
        <begin position="4"/>
        <end position="164"/>
    </location>
</feature>
<evidence type="ECO:0000256" key="1">
    <source>
        <dbReference type="ARBA" id="ARBA00022679"/>
    </source>
</evidence>
<dbReference type="Gene3D" id="3.10.110.10">
    <property type="entry name" value="Ubiquitin Conjugating Enzyme"/>
    <property type="match status" value="1"/>
</dbReference>
<sequence length="372" mass="40030">MNSRTLRRLAADHASLHYRGLPPNYLFPLSNTNDGNSIIGASTDDLSHLTVLLAGPESTPYSAGVFSLHLKMPSNYPQGPPTATFQTRIWHPNVDESTGAVCVDTLKRDWNPKLTLRDVLVTISCLLIQPNPASALNEMAGKLCQEDWDAFESRAKLMVDVHAGIPAVLRSNVEEAKRRGDEAVELRHATDASKGKAKANMSSGIPESSKMYSEHMEDGENIAGNGRPGQNMSQSRENGQSRDAVVASTLPNALGIQTSGSVIDSLSEQSGIGSNSIPTDAATSASSISPPKTPDSKRAAAARSLVKITTPSGARSVPVVELPWLLDAWAVVCPTPNKHKERVEKKKMRAAKGNLNNWNRGLFGVRKDLGRL</sequence>
<feature type="region of interest" description="Disordered" evidence="5">
    <location>
        <begin position="267"/>
        <end position="298"/>
    </location>
</feature>
<keyword evidence="4" id="KW-0547">Nucleotide-binding</keyword>
<dbReference type="InterPro" id="IPR000608">
    <property type="entry name" value="UBC"/>
</dbReference>
<evidence type="ECO:0000256" key="3">
    <source>
        <dbReference type="PROSITE-ProRule" id="PRU10133"/>
    </source>
</evidence>
<dbReference type="PROSITE" id="PS50127">
    <property type="entry name" value="UBC_2"/>
    <property type="match status" value="1"/>
</dbReference>
<reference evidence="7" key="1">
    <citation type="journal article" date="2020" name="Stud. Mycol.">
        <title>101 Dothideomycetes genomes: a test case for predicting lifestyles and emergence of pathogens.</title>
        <authorList>
            <person name="Haridas S."/>
            <person name="Albert R."/>
            <person name="Binder M."/>
            <person name="Bloem J."/>
            <person name="Labutti K."/>
            <person name="Salamov A."/>
            <person name="Andreopoulos B."/>
            <person name="Baker S."/>
            <person name="Barry K."/>
            <person name="Bills G."/>
            <person name="Bluhm B."/>
            <person name="Cannon C."/>
            <person name="Castanera R."/>
            <person name="Culley D."/>
            <person name="Daum C."/>
            <person name="Ezra D."/>
            <person name="Gonzalez J."/>
            <person name="Henrissat B."/>
            <person name="Kuo A."/>
            <person name="Liang C."/>
            <person name="Lipzen A."/>
            <person name="Lutzoni F."/>
            <person name="Magnuson J."/>
            <person name="Mondo S."/>
            <person name="Nolan M."/>
            <person name="Ohm R."/>
            <person name="Pangilinan J."/>
            <person name="Park H.-J."/>
            <person name="Ramirez L."/>
            <person name="Alfaro M."/>
            <person name="Sun H."/>
            <person name="Tritt A."/>
            <person name="Yoshinaga Y."/>
            <person name="Zwiers L.-H."/>
            <person name="Turgeon B."/>
            <person name="Goodwin S."/>
            <person name="Spatafora J."/>
            <person name="Crous P."/>
            <person name="Grigoriev I."/>
        </authorList>
    </citation>
    <scope>NUCLEOTIDE SEQUENCE</scope>
    <source>
        <strain evidence="7">ATCC 16933</strain>
    </source>
</reference>
<feature type="region of interest" description="Disordered" evidence="5">
    <location>
        <begin position="176"/>
        <end position="243"/>
    </location>
</feature>
<dbReference type="SMART" id="SM00212">
    <property type="entry name" value="UBCc"/>
    <property type="match status" value="1"/>
</dbReference>
<evidence type="ECO:0000313" key="8">
    <source>
        <dbReference type="Proteomes" id="UP000799766"/>
    </source>
</evidence>
<dbReference type="Pfam" id="PF00179">
    <property type="entry name" value="UQ_con"/>
    <property type="match status" value="1"/>
</dbReference>
<feature type="compositionally biased region" description="Polar residues" evidence="5">
    <location>
        <begin position="228"/>
        <end position="238"/>
    </location>
</feature>
<dbReference type="GO" id="GO:0005524">
    <property type="term" value="F:ATP binding"/>
    <property type="evidence" value="ECO:0007669"/>
    <property type="project" value="UniProtKB-UniRule"/>
</dbReference>
<feature type="active site" description="Glycyl thioester intermediate" evidence="3">
    <location>
        <position position="102"/>
    </location>
</feature>
<dbReference type="SUPFAM" id="SSF54495">
    <property type="entry name" value="UBC-like"/>
    <property type="match status" value="1"/>
</dbReference>
<evidence type="ECO:0000259" key="6">
    <source>
        <dbReference type="PROSITE" id="PS50127"/>
    </source>
</evidence>